<dbReference type="Proteomes" id="UP000218711">
    <property type="component" value="Unassembled WGS sequence"/>
</dbReference>
<reference evidence="1 2" key="1">
    <citation type="submission" date="2014-12" db="EMBL/GenBank/DDBJ databases">
        <title>Draft genome sequences of 10 type strains of Lactococcus.</title>
        <authorList>
            <person name="Sun Z."/>
            <person name="Zhong Z."/>
            <person name="Liu W."/>
            <person name="Zhang W."/>
            <person name="Zhang H."/>
        </authorList>
    </citation>
    <scope>NUCLEOTIDE SEQUENCE [LARGE SCALE GENOMIC DNA]</scope>
    <source>
        <strain evidence="1 2">DSM 21502</strain>
    </source>
</reference>
<dbReference type="AlphaFoldDB" id="A0A2A5SPH3"/>
<sequence>MEEITEETQVLLNKIYRDFFFTLRSSWFKKHKNSDLLEFCCRLTDCLENFPSELLTGELDWELRVYVETVENNLEFFETLPNEVKATYSKQIIEIKKFMEGAFKK</sequence>
<comment type="caution">
    <text evidence="1">The sequence shown here is derived from an EMBL/GenBank/DDBJ whole genome shotgun (WGS) entry which is preliminary data.</text>
</comment>
<evidence type="ECO:0000313" key="1">
    <source>
        <dbReference type="EMBL" id="PCS15751.1"/>
    </source>
</evidence>
<accession>A0A2A5SPH3</accession>
<dbReference type="RefSeq" id="WP_011835253.1">
    <property type="nucleotide sequence ID" value="NZ_JXKC01000019.1"/>
</dbReference>
<organism evidence="1 2">
    <name type="scientific">Lactococcus cremoris subsp. tructae</name>
    <dbReference type="NCBI Taxonomy" id="542833"/>
    <lineage>
        <taxon>Bacteria</taxon>
        <taxon>Bacillati</taxon>
        <taxon>Bacillota</taxon>
        <taxon>Bacilli</taxon>
        <taxon>Lactobacillales</taxon>
        <taxon>Streptococcaceae</taxon>
        <taxon>Lactococcus</taxon>
    </lineage>
</organism>
<protein>
    <submittedName>
        <fullName evidence="1">Uncharacterized protein</fullName>
    </submittedName>
</protein>
<gene>
    <name evidence="1" type="ORF">RU92_GL001222</name>
</gene>
<dbReference type="EMBL" id="JXKC01000019">
    <property type="protein sequence ID" value="PCS15751.1"/>
    <property type="molecule type" value="Genomic_DNA"/>
</dbReference>
<proteinExistence type="predicted"/>
<evidence type="ECO:0000313" key="2">
    <source>
        <dbReference type="Proteomes" id="UP000218711"/>
    </source>
</evidence>
<name>A0A2A5SPH3_LACLC</name>